<dbReference type="Gene3D" id="3.90.1150.10">
    <property type="entry name" value="Aspartate Aminotransferase, domain 1"/>
    <property type="match status" value="1"/>
</dbReference>
<dbReference type="Proteomes" id="UP001497444">
    <property type="component" value="Chromosome 19"/>
</dbReference>
<dbReference type="InterPro" id="IPR015424">
    <property type="entry name" value="PyrdxlP-dep_Trfase"/>
</dbReference>
<dbReference type="Gene3D" id="2.10.25.30">
    <property type="entry name" value="EGF-like, alliinase"/>
    <property type="match status" value="1"/>
</dbReference>
<proteinExistence type="inferred from homology"/>
<dbReference type="CDD" id="cd00609">
    <property type="entry name" value="AAT_like"/>
    <property type="match status" value="1"/>
</dbReference>
<evidence type="ECO:0000313" key="5">
    <source>
        <dbReference type="EMBL" id="CAK9266976.1"/>
    </source>
</evidence>
<evidence type="ECO:0000259" key="4">
    <source>
        <dbReference type="Pfam" id="PF04864"/>
    </source>
</evidence>
<protein>
    <recommendedName>
        <fullName evidence="4">Alliinase C-terminal domain-containing protein</fullName>
    </recommendedName>
</protein>
<evidence type="ECO:0000256" key="2">
    <source>
        <dbReference type="ARBA" id="ARBA00006312"/>
    </source>
</evidence>
<dbReference type="InterPro" id="IPR015421">
    <property type="entry name" value="PyrdxlP-dep_Trfase_major"/>
</dbReference>
<dbReference type="Gene3D" id="3.40.640.10">
    <property type="entry name" value="Type I PLP-dependent aspartate aminotransferase-like (Major domain)"/>
    <property type="match status" value="1"/>
</dbReference>
<dbReference type="Pfam" id="PF04864">
    <property type="entry name" value="Alliinase_C"/>
    <property type="match status" value="1"/>
</dbReference>
<evidence type="ECO:0000256" key="3">
    <source>
        <dbReference type="ARBA" id="ARBA00022898"/>
    </source>
</evidence>
<keyword evidence="3" id="KW-0663">Pyridoxal phosphate</keyword>
<feature type="domain" description="Alliinase C-terminal" evidence="4">
    <location>
        <begin position="84"/>
        <end position="471"/>
    </location>
</feature>
<dbReference type="InterPro" id="IPR015422">
    <property type="entry name" value="PyrdxlP-dep_Trfase_small"/>
</dbReference>
<sequence length="476" mass="52694">MQKNVVLITMSFLIDSLFGRLCYYFNKWQTNLQQEEEEEEEVAADHIVSRGGRPRVSSADGVCKCHACYGGPDCSCQSVPECIIDLDHGDPTMYEAYWLVNGASSTTVIPGWQRMSYFAAAAAAPATHTSSSSRVEQQQQDVAVWFMEHELDVQIRALHAVVGNAITEGRHIVVGTGSTQLYQAALYALSSPEQSKPTCVISAAPYYSSYPVVTDYLRSALFRWAGDATTFKLQQQSSDPNAAEEEEEQQYIELVTSPNNPDGRIQHAVVNGSGPVIHDLAYYWPHYTPITAPADHDLMLFTLSKCTGHAGTRIGWAIVKDAAVAKKMVKFVELNTIGVSQDSQIRATQILKAMTISQHIQNQNLFHYGHSIMSYRWNRLRAAVGSSSSSSTFSLLDFSPDQCTFFGKKTTPTPAFAWLQCNKEVDCEAFLKSRGIISRSGRHFGVGPEFVRLSMLERSHSFELVVQRLASCSSPA</sequence>
<dbReference type="SUPFAM" id="SSF53383">
    <property type="entry name" value="PLP-dependent transferases"/>
    <property type="match status" value="1"/>
</dbReference>
<dbReference type="InterPro" id="IPR037029">
    <property type="entry name" value="Alliinase_N_sf"/>
</dbReference>
<dbReference type="InterPro" id="IPR050478">
    <property type="entry name" value="Ethylene_sulfur-biosynth"/>
</dbReference>
<dbReference type="InterPro" id="IPR006948">
    <property type="entry name" value="Alliinase_C"/>
</dbReference>
<dbReference type="EMBL" id="OZ020114">
    <property type="protein sequence ID" value="CAK9266976.1"/>
    <property type="molecule type" value="Genomic_DNA"/>
</dbReference>
<name>A0ABP0WJC0_9BRYO</name>
<keyword evidence="6" id="KW-1185">Reference proteome</keyword>
<organism evidence="5 6">
    <name type="scientific">Sphagnum jensenii</name>
    <dbReference type="NCBI Taxonomy" id="128206"/>
    <lineage>
        <taxon>Eukaryota</taxon>
        <taxon>Viridiplantae</taxon>
        <taxon>Streptophyta</taxon>
        <taxon>Embryophyta</taxon>
        <taxon>Bryophyta</taxon>
        <taxon>Sphagnophytina</taxon>
        <taxon>Sphagnopsida</taxon>
        <taxon>Sphagnales</taxon>
        <taxon>Sphagnaceae</taxon>
        <taxon>Sphagnum</taxon>
    </lineage>
</organism>
<dbReference type="PANTHER" id="PTHR43795:SF22">
    <property type="entry name" value="TRYPTOPHAN AMINOTRANSFERASE-RELATED PROTEIN 2"/>
    <property type="match status" value="1"/>
</dbReference>
<dbReference type="PANTHER" id="PTHR43795">
    <property type="entry name" value="BIFUNCTIONAL ASPARTATE AMINOTRANSFERASE AND GLUTAMATE/ASPARTATE-PREPHENATE AMINOTRANSFERASE-RELATED"/>
    <property type="match status" value="1"/>
</dbReference>
<evidence type="ECO:0000313" key="6">
    <source>
        <dbReference type="Proteomes" id="UP001497444"/>
    </source>
</evidence>
<accession>A0ABP0WJC0</accession>
<gene>
    <name evidence="5" type="ORF">CSSPJE1EN1_LOCUS12454</name>
</gene>
<comment type="cofactor">
    <cofactor evidence="1">
        <name>pyridoxal 5'-phosphate</name>
        <dbReference type="ChEBI" id="CHEBI:597326"/>
    </cofactor>
</comment>
<reference evidence="5" key="1">
    <citation type="submission" date="2024-02" db="EMBL/GenBank/DDBJ databases">
        <authorList>
            <consortium name="ELIXIR-Norway"/>
            <consortium name="Elixir Norway"/>
        </authorList>
    </citation>
    <scope>NUCLEOTIDE SEQUENCE</scope>
</reference>
<comment type="similarity">
    <text evidence="2">Belongs to the alliinase family.</text>
</comment>
<evidence type="ECO:0000256" key="1">
    <source>
        <dbReference type="ARBA" id="ARBA00001933"/>
    </source>
</evidence>